<reference evidence="5 6" key="1">
    <citation type="submission" date="2017-02" db="EMBL/GenBank/DDBJ databases">
        <title>The new phylogeny of genus Mycobacterium.</title>
        <authorList>
            <person name="Tortoli E."/>
            <person name="Trovato A."/>
            <person name="Cirillo D.M."/>
        </authorList>
    </citation>
    <scope>NUCLEOTIDE SEQUENCE [LARGE SCALE GENOMIC DNA]</scope>
    <source>
        <strain evidence="5 6">DSM 45145</strain>
    </source>
</reference>
<name>A0A7I7PIM5_9MYCO</name>
<dbReference type="PANTHER" id="PTHR30055">
    <property type="entry name" value="HTH-TYPE TRANSCRIPTIONAL REGULATOR RUTR"/>
    <property type="match status" value="1"/>
</dbReference>
<evidence type="ECO:0000313" key="5">
    <source>
        <dbReference type="EMBL" id="ORB17413.1"/>
    </source>
</evidence>
<feature type="DNA-binding region" description="H-T-H motif" evidence="2">
    <location>
        <begin position="34"/>
        <end position="53"/>
    </location>
</feature>
<dbReference type="RefSeq" id="WP_083085876.1">
    <property type="nucleotide sequence ID" value="NZ_AP022583.1"/>
</dbReference>
<dbReference type="EMBL" id="AP022583">
    <property type="protein sequence ID" value="BBY08412.1"/>
    <property type="molecule type" value="Genomic_DNA"/>
</dbReference>
<dbReference type="GO" id="GO:0003700">
    <property type="term" value="F:DNA-binding transcription factor activity"/>
    <property type="evidence" value="ECO:0007669"/>
    <property type="project" value="TreeGrafter"/>
</dbReference>
<gene>
    <name evidence="5" type="ORF">BST37_04330</name>
    <name evidence="4" type="ORF">MNVI_37300</name>
</gene>
<evidence type="ECO:0000313" key="6">
    <source>
        <dbReference type="Proteomes" id="UP000192374"/>
    </source>
</evidence>
<keyword evidence="1 2" id="KW-0238">DNA-binding</keyword>
<evidence type="ECO:0000313" key="4">
    <source>
        <dbReference type="EMBL" id="BBY08412.1"/>
    </source>
</evidence>
<dbReference type="Pfam" id="PF00440">
    <property type="entry name" value="TetR_N"/>
    <property type="match status" value="1"/>
</dbReference>
<dbReference type="PANTHER" id="PTHR30055:SF174">
    <property type="entry name" value="TRANSCRIPTIONAL REGULATORY PROTEIN (PROBABLY TETR-FAMILY)-RELATED"/>
    <property type="match status" value="1"/>
</dbReference>
<dbReference type="PROSITE" id="PS50977">
    <property type="entry name" value="HTH_TETR_2"/>
    <property type="match status" value="1"/>
</dbReference>
<proteinExistence type="predicted"/>
<dbReference type="EMBL" id="MVIC01000004">
    <property type="protein sequence ID" value="ORB17413.1"/>
    <property type="molecule type" value="Genomic_DNA"/>
</dbReference>
<dbReference type="AlphaFoldDB" id="A0A7I7PIM5"/>
<protein>
    <submittedName>
        <fullName evidence="4">TetR family transcriptional regulator</fullName>
    </submittedName>
</protein>
<dbReference type="InterPro" id="IPR009057">
    <property type="entry name" value="Homeodomain-like_sf"/>
</dbReference>
<reference evidence="4 7" key="2">
    <citation type="journal article" date="2019" name="Emerg. Microbes Infect.">
        <title>Comprehensive subspecies identification of 175 nontuberculous mycobacteria species based on 7547 genomic profiles.</title>
        <authorList>
            <person name="Matsumoto Y."/>
            <person name="Kinjo T."/>
            <person name="Motooka D."/>
            <person name="Nabeya D."/>
            <person name="Jung N."/>
            <person name="Uechi K."/>
            <person name="Horii T."/>
            <person name="Iida T."/>
            <person name="Fujita J."/>
            <person name="Nakamura S."/>
        </authorList>
    </citation>
    <scope>NUCLEOTIDE SEQUENCE [LARGE SCALE GENOMIC DNA]</scope>
    <source>
        <strain evidence="4 7">JCM 16367</strain>
    </source>
</reference>
<evidence type="ECO:0000313" key="7">
    <source>
        <dbReference type="Proteomes" id="UP000466894"/>
    </source>
</evidence>
<sequence length="219" mass="24287">MGEGRRRLSPDHRRAELLAWGVEMFGRRPYDEVRIDEVAERAGVSRALMYHYFPDKRAFFDAVVDAEAQRLFEATTPPRGPDQTLFQRIRAAVLACLEYHERHPNSVWAAYLGVGRADPLLLAIEELVIDRQVPRVMALLTEVVPGRQQGLDGSTACALRMSVSGWLAFTFEVCRQQITDPAVDGGLLGDVCAHALLDTIARLPGIPAGLAEAVAPERR</sequence>
<keyword evidence="6" id="KW-1185">Reference proteome</keyword>
<organism evidence="4 7">
    <name type="scientific">Mycobacterium noviomagense</name>
    <dbReference type="NCBI Taxonomy" id="459858"/>
    <lineage>
        <taxon>Bacteria</taxon>
        <taxon>Bacillati</taxon>
        <taxon>Actinomycetota</taxon>
        <taxon>Actinomycetes</taxon>
        <taxon>Mycobacteriales</taxon>
        <taxon>Mycobacteriaceae</taxon>
        <taxon>Mycobacterium</taxon>
    </lineage>
</organism>
<evidence type="ECO:0000256" key="2">
    <source>
        <dbReference type="PROSITE-ProRule" id="PRU00335"/>
    </source>
</evidence>
<dbReference type="InterPro" id="IPR050109">
    <property type="entry name" value="HTH-type_TetR-like_transc_reg"/>
</dbReference>
<accession>A0A7I7PIM5</accession>
<dbReference type="Gene3D" id="1.10.357.10">
    <property type="entry name" value="Tetracycline Repressor, domain 2"/>
    <property type="match status" value="1"/>
</dbReference>
<dbReference type="Proteomes" id="UP000466894">
    <property type="component" value="Chromosome"/>
</dbReference>
<dbReference type="Proteomes" id="UP000192374">
    <property type="component" value="Unassembled WGS sequence"/>
</dbReference>
<dbReference type="PRINTS" id="PR00455">
    <property type="entry name" value="HTHTETR"/>
</dbReference>
<evidence type="ECO:0000256" key="1">
    <source>
        <dbReference type="ARBA" id="ARBA00023125"/>
    </source>
</evidence>
<dbReference type="OrthoDB" id="8479950at2"/>
<feature type="domain" description="HTH tetR-type" evidence="3">
    <location>
        <begin position="11"/>
        <end position="71"/>
    </location>
</feature>
<dbReference type="InterPro" id="IPR001647">
    <property type="entry name" value="HTH_TetR"/>
</dbReference>
<dbReference type="GO" id="GO:0000976">
    <property type="term" value="F:transcription cis-regulatory region binding"/>
    <property type="evidence" value="ECO:0007669"/>
    <property type="project" value="TreeGrafter"/>
</dbReference>
<evidence type="ECO:0000259" key="3">
    <source>
        <dbReference type="PROSITE" id="PS50977"/>
    </source>
</evidence>
<dbReference type="KEGG" id="mnv:MNVI_37300"/>
<dbReference type="SUPFAM" id="SSF46689">
    <property type="entry name" value="Homeodomain-like"/>
    <property type="match status" value="1"/>
</dbReference>
<reference evidence="4" key="3">
    <citation type="submission" date="2020-02" db="EMBL/GenBank/DDBJ databases">
        <authorList>
            <person name="Matsumoto Y."/>
            <person name="Motooka D."/>
            <person name="Nakamura S."/>
        </authorList>
    </citation>
    <scope>NUCLEOTIDE SEQUENCE</scope>
    <source>
        <strain evidence="4">JCM 16367</strain>
    </source>
</reference>